<gene>
    <name evidence="7" type="ORF">ANE_LOCUS10330</name>
</gene>
<keyword evidence="8" id="KW-1185">Reference proteome</keyword>
<dbReference type="FunFam" id="1.10.10.10:FF:000331">
    <property type="entry name" value="Anaphase-promoting complex subunit 2"/>
    <property type="match status" value="1"/>
</dbReference>
<dbReference type="InterPro" id="IPR036388">
    <property type="entry name" value="WH-like_DNA-bd_sf"/>
</dbReference>
<dbReference type="Gene3D" id="1.10.10.10">
    <property type="entry name" value="Winged helix-like DNA-binding domain superfamily/Winged helix DNA-binding domain"/>
    <property type="match status" value="1"/>
</dbReference>
<organism evidence="7 8">
    <name type="scientific">Arabis nemorensis</name>
    <dbReference type="NCBI Taxonomy" id="586526"/>
    <lineage>
        <taxon>Eukaryota</taxon>
        <taxon>Viridiplantae</taxon>
        <taxon>Streptophyta</taxon>
        <taxon>Embryophyta</taxon>
        <taxon>Tracheophyta</taxon>
        <taxon>Spermatophyta</taxon>
        <taxon>Magnoliopsida</taxon>
        <taxon>eudicotyledons</taxon>
        <taxon>Gunneridae</taxon>
        <taxon>Pentapetalae</taxon>
        <taxon>rosids</taxon>
        <taxon>malvids</taxon>
        <taxon>Brassicales</taxon>
        <taxon>Brassicaceae</taxon>
        <taxon>Arabideae</taxon>
        <taxon>Arabis</taxon>
    </lineage>
</organism>
<evidence type="ECO:0000256" key="2">
    <source>
        <dbReference type="ARBA" id="ARBA00022618"/>
    </source>
</evidence>
<keyword evidence="2" id="KW-0132">Cell division</keyword>
<dbReference type="InterPro" id="IPR036390">
    <property type="entry name" value="WH_DNA-bd_sf"/>
</dbReference>
<keyword evidence="3" id="KW-0498">Mitosis</keyword>
<dbReference type="AlphaFoldDB" id="A0A565BFD4"/>
<dbReference type="Proteomes" id="UP000489600">
    <property type="component" value="Unassembled WGS sequence"/>
</dbReference>
<reference evidence="7" key="1">
    <citation type="submission" date="2019-07" db="EMBL/GenBank/DDBJ databases">
        <authorList>
            <person name="Dittberner H."/>
        </authorList>
    </citation>
    <scope>NUCLEOTIDE SEQUENCE [LARGE SCALE GENOMIC DNA]</scope>
</reference>
<comment type="caution">
    <text evidence="7">The sequence shown here is derived from an EMBL/GenBank/DDBJ whole genome shotgun (WGS) entry which is preliminary data.</text>
</comment>
<proteinExistence type="predicted"/>
<dbReference type="PANTHER" id="PTHR45957">
    <property type="entry name" value="ANAPHASE-PROMOTING COMPLEX SUBUNIT 2"/>
    <property type="match status" value="1"/>
</dbReference>
<dbReference type="InterPro" id="IPR014786">
    <property type="entry name" value="ANAPC2_C"/>
</dbReference>
<dbReference type="PANTHER" id="PTHR45957:SF1">
    <property type="entry name" value="ANAPHASE-PROMOTING COMPLEX SUBUNIT 2"/>
    <property type="match status" value="1"/>
</dbReference>
<evidence type="ECO:0000256" key="1">
    <source>
        <dbReference type="ARBA" id="ARBA00016068"/>
    </source>
</evidence>
<dbReference type="GO" id="GO:0005680">
    <property type="term" value="C:anaphase-promoting complex"/>
    <property type="evidence" value="ECO:0007669"/>
    <property type="project" value="TreeGrafter"/>
</dbReference>
<dbReference type="GO" id="GO:0051301">
    <property type="term" value="P:cell division"/>
    <property type="evidence" value="ECO:0007669"/>
    <property type="project" value="UniProtKB-KW"/>
</dbReference>
<dbReference type="SUPFAM" id="SSF46785">
    <property type="entry name" value="Winged helix' DNA-binding domain"/>
    <property type="match status" value="1"/>
</dbReference>
<sequence>MTIYEVCDAQKFIMGMLTNFGSMEQERIHNTLKTFCVADPCYDKSLQQLQSFLAGLISEEKLEFRDAIKLSVMRSGG</sequence>
<evidence type="ECO:0000256" key="3">
    <source>
        <dbReference type="ARBA" id="ARBA00022776"/>
    </source>
</evidence>
<evidence type="ECO:0000313" key="8">
    <source>
        <dbReference type="Proteomes" id="UP000489600"/>
    </source>
</evidence>
<dbReference type="EMBL" id="CABITT030000003">
    <property type="protein sequence ID" value="VVA99885.1"/>
    <property type="molecule type" value="Genomic_DNA"/>
</dbReference>
<evidence type="ECO:0000256" key="4">
    <source>
        <dbReference type="ARBA" id="ARBA00022786"/>
    </source>
</evidence>
<dbReference type="SMART" id="SM01013">
    <property type="entry name" value="APC2"/>
    <property type="match status" value="1"/>
</dbReference>
<dbReference type="GO" id="GO:0007091">
    <property type="term" value="P:metaphase/anaphase transition of mitotic cell cycle"/>
    <property type="evidence" value="ECO:0007669"/>
    <property type="project" value="TreeGrafter"/>
</dbReference>
<evidence type="ECO:0000256" key="5">
    <source>
        <dbReference type="ARBA" id="ARBA00023306"/>
    </source>
</evidence>
<protein>
    <recommendedName>
        <fullName evidence="1">Anaphase-promoting complex subunit 2</fullName>
    </recommendedName>
</protein>
<evidence type="ECO:0000313" key="7">
    <source>
        <dbReference type="EMBL" id="VVA99885.1"/>
    </source>
</evidence>
<accession>A0A565BFD4</accession>
<dbReference type="OrthoDB" id="5581181at2759"/>
<dbReference type="Pfam" id="PF08672">
    <property type="entry name" value="ANAPC2"/>
    <property type="match status" value="1"/>
</dbReference>
<feature type="domain" description="Anaphase-promoting complex subunit 2 C-terminal" evidence="6">
    <location>
        <begin position="12"/>
        <end position="70"/>
    </location>
</feature>
<keyword evidence="5" id="KW-0131">Cell cycle</keyword>
<evidence type="ECO:0000259" key="6">
    <source>
        <dbReference type="SMART" id="SM01013"/>
    </source>
</evidence>
<dbReference type="InterPro" id="IPR044554">
    <property type="entry name" value="ANAPC2"/>
</dbReference>
<dbReference type="GO" id="GO:0070979">
    <property type="term" value="P:protein K11-linked ubiquitination"/>
    <property type="evidence" value="ECO:0007669"/>
    <property type="project" value="TreeGrafter"/>
</dbReference>
<name>A0A565BFD4_9BRAS</name>
<keyword evidence="4" id="KW-0833">Ubl conjugation pathway</keyword>